<protein>
    <submittedName>
        <fullName evidence="4">Activator of heat shock protein ATPase</fullName>
    </submittedName>
</protein>
<dbReference type="PANTHER" id="PTHR13009">
    <property type="entry name" value="HEAT SHOCK PROTEIN 90 HSP90 CO-CHAPERONE AHA-1"/>
    <property type="match status" value="1"/>
</dbReference>
<dbReference type="Gene3D" id="3.15.10.20">
    <property type="entry name" value="Activator of Hsp90 ATPase Aha1, N-terminal domain"/>
    <property type="match status" value="1"/>
</dbReference>
<name>A0AAW2N7J3_SESRA</name>
<evidence type="ECO:0000256" key="2">
    <source>
        <dbReference type="SAM" id="MobiDB-lite"/>
    </source>
</evidence>
<evidence type="ECO:0000313" key="4">
    <source>
        <dbReference type="EMBL" id="KAL0339544.1"/>
    </source>
</evidence>
<dbReference type="GO" id="GO:0051087">
    <property type="term" value="F:protein-folding chaperone binding"/>
    <property type="evidence" value="ECO:0007669"/>
    <property type="project" value="InterPro"/>
</dbReference>
<dbReference type="Pfam" id="PF09229">
    <property type="entry name" value="Aha1_N"/>
    <property type="match status" value="1"/>
</dbReference>
<dbReference type="InterPro" id="IPR023393">
    <property type="entry name" value="START-like_dom_sf"/>
</dbReference>
<dbReference type="AlphaFoldDB" id="A0AAW2N7J3"/>
<evidence type="ECO:0000256" key="1">
    <source>
        <dbReference type="ARBA" id="ARBA00006817"/>
    </source>
</evidence>
<organism evidence="4">
    <name type="scientific">Sesamum radiatum</name>
    <name type="common">Black benniseed</name>
    <dbReference type="NCBI Taxonomy" id="300843"/>
    <lineage>
        <taxon>Eukaryota</taxon>
        <taxon>Viridiplantae</taxon>
        <taxon>Streptophyta</taxon>
        <taxon>Embryophyta</taxon>
        <taxon>Tracheophyta</taxon>
        <taxon>Spermatophyta</taxon>
        <taxon>Magnoliopsida</taxon>
        <taxon>eudicotyledons</taxon>
        <taxon>Gunneridae</taxon>
        <taxon>Pentapetalae</taxon>
        <taxon>asterids</taxon>
        <taxon>lamiids</taxon>
        <taxon>Lamiales</taxon>
        <taxon>Pedaliaceae</taxon>
        <taxon>Sesamum</taxon>
    </lineage>
</organism>
<sequence>MARMGEGDKRWIVEDRPDGTNVHNWHWSETDCLEWSRNFLSNLLCDKTLLSGEGNIFIKTKKLEKLEGEAYVNVRKGKIIPGYELNLVLSYQAEAKDSDGSSVILSTEGSVEVPYISDENAGEDPEIRITIKDDGPIGKRLKEAFIAKGKPFVFEKIREYVDSMAKGGPAKDELEAKKVAAKKPAAGSPAASNSVANNSSSGAKEVKKKEDKKKEGFKTLTMSEKFSCRARDLYEILMDENRWKGFTQSNARISKEVGGEFSIFDGSVTGRNLELQEGKLIVQQWRFGSWPDGIVSTVRLTFDEPESGVTIVKLTHTDVPEEDRYGNATVVENTERGWRDLIFHKIRAVKCHKLVTVHKSVSSVFLVLICFFQFRFDEKDISKVLSSENWPPWMFVQLFIQESGCGIVPAEISLSLEFLLQISISFSISLYG</sequence>
<accession>A0AAW2N7J3</accession>
<gene>
    <name evidence="4" type="ORF">Sradi_4471200</name>
</gene>
<dbReference type="Pfam" id="PF08327">
    <property type="entry name" value="AHSA1"/>
    <property type="match status" value="1"/>
</dbReference>
<reference evidence="4" key="1">
    <citation type="submission" date="2020-06" db="EMBL/GenBank/DDBJ databases">
        <authorList>
            <person name="Li T."/>
            <person name="Hu X."/>
            <person name="Zhang T."/>
            <person name="Song X."/>
            <person name="Zhang H."/>
            <person name="Dai N."/>
            <person name="Sheng W."/>
            <person name="Hou X."/>
            <person name="Wei L."/>
        </authorList>
    </citation>
    <scope>NUCLEOTIDE SEQUENCE</scope>
    <source>
        <strain evidence="4">G02</strain>
        <tissue evidence="4">Leaf</tissue>
    </source>
</reference>
<feature type="domain" description="Activator of Hsp90 ATPase AHSA1-like N-terminal" evidence="3">
    <location>
        <begin position="29"/>
        <end position="166"/>
    </location>
</feature>
<feature type="region of interest" description="Disordered" evidence="2">
    <location>
        <begin position="178"/>
        <end position="213"/>
    </location>
</feature>
<comment type="similarity">
    <text evidence="1">Belongs to the AHA1 family.</text>
</comment>
<feature type="compositionally biased region" description="Low complexity" evidence="2">
    <location>
        <begin position="182"/>
        <end position="203"/>
    </location>
</feature>
<dbReference type="InterPro" id="IPR036338">
    <property type="entry name" value="Aha1"/>
</dbReference>
<proteinExistence type="inferred from homology"/>
<feature type="compositionally biased region" description="Basic and acidic residues" evidence="2">
    <location>
        <begin position="204"/>
        <end position="213"/>
    </location>
</feature>
<evidence type="ECO:0000259" key="3">
    <source>
        <dbReference type="SMART" id="SM01000"/>
    </source>
</evidence>
<dbReference type="CDD" id="cd08892">
    <property type="entry name" value="SRPBCC_Aha1"/>
    <property type="match status" value="1"/>
</dbReference>
<dbReference type="InterPro" id="IPR015310">
    <property type="entry name" value="AHSA1-like_N"/>
</dbReference>
<dbReference type="GO" id="GO:0005829">
    <property type="term" value="C:cytosol"/>
    <property type="evidence" value="ECO:0007669"/>
    <property type="project" value="TreeGrafter"/>
</dbReference>
<dbReference type="EMBL" id="JACGWJ010000020">
    <property type="protein sequence ID" value="KAL0339544.1"/>
    <property type="molecule type" value="Genomic_DNA"/>
</dbReference>
<dbReference type="InterPro" id="IPR013538">
    <property type="entry name" value="ASHA1/2-like_C"/>
</dbReference>
<reference evidence="4" key="2">
    <citation type="journal article" date="2024" name="Plant">
        <title>Genomic evolution and insights into agronomic trait innovations of Sesamum species.</title>
        <authorList>
            <person name="Miao H."/>
            <person name="Wang L."/>
            <person name="Qu L."/>
            <person name="Liu H."/>
            <person name="Sun Y."/>
            <person name="Le M."/>
            <person name="Wang Q."/>
            <person name="Wei S."/>
            <person name="Zheng Y."/>
            <person name="Lin W."/>
            <person name="Duan Y."/>
            <person name="Cao H."/>
            <person name="Xiong S."/>
            <person name="Wang X."/>
            <person name="Wei L."/>
            <person name="Li C."/>
            <person name="Ma Q."/>
            <person name="Ju M."/>
            <person name="Zhao R."/>
            <person name="Li G."/>
            <person name="Mu C."/>
            <person name="Tian Q."/>
            <person name="Mei H."/>
            <person name="Zhang T."/>
            <person name="Gao T."/>
            <person name="Zhang H."/>
        </authorList>
    </citation>
    <scope>NUCLEOTIDE SEQUENCE</scope>
    <source>
        <strain evidence="4">G02</strain>
    </source>
</reference>
<dbReference type="Gene3D" id="3.30.530.20">
    <property type="match status" value="1"/>
</dbReference>
<dbReference type="SUPFAM" id="SSF55961">
    <property type="entry name" value="Bet v1-like"/>
    <property type="match status" value="1"/>
</dbReference>
<dbReference type="GO" id="GO:0001671">
    <property type="term" value="F:ATPase activator activity"/>
    <property type="evidence" value="ECO:0007669"/>
    <property type="project" value="InterPro"/>
</dbReference>
<dbReference type="SMART" id="SM01000">
    <property type="entry name" value="Aha1_N"/>
    <property type="match status" value="1"/>
</dbReference>
<dbReference type="SUPFAM" id="SSF103111">
    <property type="entry name" value="Activator of Hsp90 ATPase, Aha1"/>
    <property type="match status" value="1"/>
</dbReference>
<keyword evidence="4" id="KW-0346">Stress response</keyword>
<dbReference type="PANTHER" id="PTHR13009:SF8">
    <property type="entry name" value="AHA1 DOMAIN-CONTAINING PROTEIN"/>
    <property type="match status" value="1"/>
</dbReference>
<comment type="caution">
    <text evidence="4">The sequence shown here is derived from an EMBL/GenBank/DDBJ whole genome shotgun (WGS) entry which is preliminary data.</text>
</comment>
<dbReference type="GO" id="GO:0006457">
    <property type="term" value="P:protein folding"/>
    <property type="evidence" value="ECO:0007669"/>
    <property type="project" value="TreeGrafter"/>
</dbReference>